<keyword evidence="8 11" id="KW-1133">Transmembrane helix</keyword>
<dbReference type="InterPro" id="IPR006593">
    <property type="entry name" value="Cyt_b561/ferric_Rdtase_TM"/>
</dbReference>
<proteinExistence type="predicted"/>
<dbReference type="PANTHER" id="PTHR15422:SF45">
    <property type="entry name" value="CYTOCHROME B561 DOMAIN-CONTAINING PROTEIN"/>
    <property type="match status" value="1"/>
</dbReference>
<dbReference type="InterPro" id="IPR045150">
    <property type="entry name" value="CYB561D1/2"/>
</dbReference>
<feature type="transmembrane region" description="Helical" evidence="11">
    <location>
        <begin position="71"/>
        <end position="90"/>
    </location>
</feature>
<dbReference type="OMA" id="KRCIADG"/>
<dbReference type="PANTHER" id="PTHR15422">
    <property type="entry name" value="OS05G0565100 PROTEIN"/>
    <property type="match status" value="1"/>
</dbReference>
<dbReference type="EMBL" id="CCYD01003042">
    <property type="protein sequence ID" value="CEG49000.1"/>
    <property type="molecule type" value="Genomic_DNA"/>
</dbReference>
<evidence type="ECO:0000256" key="11">
    <source>
        <dbReference type="SAM" id="Phobius"/>
    </source>
</evidence>
<dbReference type="GO" id="GO:0046872">
    <property type="term" value="F:metal ion binding"/>
    <property type="evidence" value="ECO:0007669"/>
    <property type="project" value="UniProtKB-KW"/>
</dbReference>
<evidence type="ECO:0000256" key="4">
    <source>
        <dbReference type="ARBA" id="ARBA00022617"/>
    </source>
</evidence>
<dbReference type="RefSeq" id="XP_024585369.1">
    <property type="nucleotide sequence ID" value="XM_024720141.1"/>
</dbReference>
<dbReference type="SMART" id="SM00665">
    <property type="entry name" value="B561"/>
    <property type="match status" value="1"/>
</dbReference>
<dbReference type="GeneID" id="36401845"/>
<keyword evidence="6" id="KW-0479">Metal-binding</keyword>
<protein>
    <submittedName>
        <fullName evidence="13">Cytochrome b561/ferric reductase transmembrane</fullName>
    </submittedName>
</protein>
<feature type="transmembrane region" description="Helical" evidence="11">
    <location>
        <begin position="148"/>
        <end position="168"/>
    </location>
</feature>
<keyword evidence="4" id="KW-0349">Heme</keyword>
<name>A0A0P1B5P2_PLAHL</name>
<comment type="subcellular location">
    <subcellularLocation>
        <location evidence="2">Membrane</location>
        <topology evidence="2">Multi-pass membrane protein</topology>
    </subcellularLocation>
</comment>
<sequence length="185" mass="20309">MGDLALTAALFLLPCGIIIKRCIADGSLFSLHPLLNAVAMLVCFPSALQVMLQRKYETNHLTRVWLTKLHLFLNVSAGVLMSAAGIVAFITKHDTGNEHLATPHSWAAVWSDDTHALTGVLIYVGSVLTMLYGLHTSSWGVQNLSSTLQFQLTMLIIAAHVTLLYKALKLQRRKGIEQLKMAKMA</sequence>
<dbReference type="Proteomes" id="UP000054928">
    <property type="component" value="Unassembled WGS sequence"/>
</dbReference>
<evidence type="ECO:0000259" key="12">
    <source>
        <dbReference type="SMART" id="SM00665"/>
    </source>
</evidence>
<evidence type="ECO:0000313" key="13">
    <source>
        <dbReference type="EMBL" id="CEG49000.1"/>
    </source>
</evidence>
<feature type="domain" description="Cytochrome b561" evidence="12">
    <location>
        <begin position="31"/>
        <end position="134"/>
    </location>
</feature>
<evidence type="ECO:0000256" key="10">
    <source>
        <dbReference type="ARBA" id="ARBA00023136"/>
    </source>
</evidence>
<organism evidence="13 14">
    <name type="scientific">Plasmopara halstedii</name>
    <name type="common">Downy mildew of sunflower</name>
    <dbReference type="NCBI Taxonomy" id="4781"/>
    <lineage>
        <taxon>Eukaryota</taxon>
        <taxon>Sar</taxon>
        <taxon>Stramenopiles</taxon>
        <taxon>Oomycota</taxon>
        <taxon>Peronosporomycetes</taxon>
        <taxon>Peronosporales</taxon>
        <taxon>Peronosporaceae</taxon>
        <taxon>Plasmopara</taxon>
    </lineage>
</organism>
<evidence type="ECO:0000256" key="1">
    <source>
        <dbReference type="ARBA" id="ARBA00001970"/>
    </source>
</evidence>
<keyword evidence="3" id="KW-0813">Transport</keyword>
<keyword evidence="7" id="KW-0249">Electron transport</keyword>
<keyword evidence="5 11" id="KW-0812">Transmembrane</keyword>
<dbReference type="GO" id="GO:0016020">
    <property type="term" value="C:membrane"/>
    <property type="evidence" value="ECO:0007669"/>
    <property type="project" value="UniProtKB-SubCell"/>
</dbReference>
<keyword evidence="14" id="KW-1185">Reference proteome</keyword>
<evidence type="ECO:0000256" key="3">
    <source>
        <dbReference type="ARBA" id="ARBA00022448"/>
    </source>
</evidence>
<dbReference type="OrthoDB" id="166846at2759"/>
<keyword evidence="10 11" id="KW-0472">Membrane</keyword>
<keyword evidence="9" id="KW-0408">Iron</keyword>
<reference evidence="14" key="1">
    <citation type="submission" date="2014-09" db="EMBL/GenBank/DDBJ databases">
        <authorList>
            <person name="Sharma Rahul"/>
            <person name="Thines Marco"/>
        </authorList>
    </citation>
    <scope>NUCLEOTIDE SEQUENCE [LARGE SCALE GENOMIC DNA]</scope>
</reference>
<evidence type="ECO:0000256" key="5">
    <source>
        <dbReference type="ARBA" id="ARBA00022692"/>
    </source>
</evidence>
<dbReference type="AlphaFoldDB" id="A0A0P1B5P2"/>
<accession>A0A0P1B5P2</accession>
<dbReference type="Gene3D" id="1.20.120.1770">
    <property type="match status" value="1"/>
</dbReference>
<evidence type="ECO:0000256" key="8">
    <source>
        <dbReference type="ARBA" id="ARBA00022989"/>
    </source>
</evidence>
<evidence type="ECO:0000256" key="2">
    <source>
        <dbReference type="ARBA" id="ARBA00004141"/>
    </source>
</evidence>
<feature type="transmembrane region" description="Helical" evidence="11">
    <location>
        <begin position="34"/>
        <end position="51"/>
    </location>
</feature>
<evidence type="ECO:0000313" key="14">
    <source>
        <dbReference type="Proteomes" id="UP000054928"/>
    </source>
</evidence>
<evidence type="ECO:0000256" key="7">
    <source>
        <dbReference type="ARBA" id="ARBA00022982"/>
    </source>
</evidence>
<evidence type="ECO:0000256" key="6">
    <source>
        <dbReference type="ARBA" id="ARBA00022723"/>
    </source>
</evidence>
<dbReference type="Pfam" id="PF03188">
    <property type="entry name" value="Cytochrom_B561"/>
    <property type="match status" value="1"/>
</dbReference>
<comment type="cofactor">
    <cofactor evidence="1">
        <name>heme b</name>
        <dbReference type="ChEBI" id="CHEBI:60344"/>
    </cofactor>
</comment>
<dbReference type="GO" id="GO:0140575">
    <property type="term" value="F:transmembrane monodehydroascorbate reductase activity"/>
    <property type="evidence" value="ECO:0007669"/>
    <property type="project" value="InterPro"/>
</dbReference>
<evidence type="ECO:0000256" key="9">
    <source>
        <dbReference type="ARBA" id="ARBA00023004"/>
    </source>
</evidence>